<keyword evidence="2" id="KW-1133">Transmembrane helix</keyword>
<keyword evidence="2" id="KW-0812">Transmembrane</keyword>
<feature type="signal peptide" evidence="3">
    <location>
        <begin position="1"/>
        <end position="25"/>
    </location>
</feature>
<organism evidence="5 6">
    <name type="scientific">Prorocentrum cordatum</name>
    <dbReference type="NCBI Taxonomy" id="2364126"/>
    <lineage>
        <taxon>Eukaryota</taxon>
        <taxon>Sar</taxon>
        <taxon>Alveolata</taxon>
        <taxon>Dinophyceae</taxon>
        <taxon>Prorocentrales</taxon>
        <taxon>Prorocentraceae</taxon>
        <taxon>Prorocentrum</taxon>
    </lineage>
</organism>
<dbReference type="Proteomes" id="UP001189429">
    <property type="component" value="Unassembled WGS sequence"/>
</dbReference>
<feature type="transmembrane region" description="Helical" evidence="2">
    <location>
        <begin position="798"/>
        <end position="826"/>
    </location>
</feature>
<accession>A0ABN9SXF6</accession>
<dbReference type="EMBL" id="CAUYUJ010014125">
    <property type="protein sequence ID" value="CAK0837263.1"/>
    <property type="molecule type" value="Genomic_DNA"/>
</dbReference>
<feature type="region of interest" description="Disordered" evidence="1">
    <location>
        <begin position="343"/>
        <end position="365"/>
    </location>
</feature>
<evidence type="ECO:0000313" key="6">
    <source>
        <dbReference type="Proteomes" id="UP001189429"/>
    </source>
</evidence>
<evidence type="ECO:0000259" key="4">
    <source>
        <dbReference type="Pfam" id="PF26010"/>
    </source>
</evidence>
<evidence type="ECO:0000256" key="2">
    <source>
        <dbReference type="SAM" id="Phobius"/>
    </source>
</evidence>
<evidence type="ECO:0000256" key="1">
    <source>
        <dbReference type="SAM" id="MobiDB-lite"/>
    </source>
</evidence>
<feature type="region of interest" description="Disordered" evidence="1">
    <location>
        <begin position="563"/>
        <end position="585"/>
    </location>
</feature>
<keyword evidence="6" id="KW-1185">Reference proteome</keyword>
<keyword evidence="2" id="KW-0472">Membrane</keyword>
<evidence type="ECO:0000256" key="3">
    <source>
        <dbReference type="SAM" id="SignalP"/>
    </source>
</evidence>
<name>A0ABN9SXF6_9DINO</name>
<dbReference type="PANTHER" id="PTHR31513:SF2">
    <property type="entry name" value="MRAZ"/>
    <property type="match status" value="1"/>
</dbReference>
<dbReference type="InterPro" id="IPR058316">
    <property type="entry name" value="DUF8003"/>
</dbReference>
<reference evidence="5" key="1">
    <citation type="submission" date="2023-10" db="EMBL/GenBank/DDBJ databases">
        <authorList>
            <person name="Chen Y."/>
            <person name="Shah S."/>
            <person name="Dougan E. K."/>
            <person name="Thang M."/>
            <person name="Chan C."/>
        </authorList>
    </citation>
    <scope>NUCLEOTIDE SEQUENCE [LARGE SCALE GENOMIC DNA]</scope>
</reference>
<gene>
    <name evidence="5" type="ORF">PCOR1329_LOCUS33508</name>
</gene>
<dbReference type="Pfam" id="PF26010">
    <property type="entry name" value="DUF8003"/>
    <property type="match status" value="1"/>
</dbReference>
<protein>
    <recommendedName>
        <fullName evidence="4">DUF8003 domain-containing protein</fullName>
    </recommendedName>
</protein>
<feature type="chain" id="PRO_5045985722" description="DUF8003 domain-containing protein" evidence="3">
    <location>
        <begin position="26"/>
        <end position="991"/>
    </location>
</feature>
<keyword evidence="3" id="KW-0732">Signal</keyword>
<proteinExistence type="predicted"/>
<evidence type="ECO:0000313" key="5">
    <source>
        <dbReference type="EMBL" id="CAK0837263.1"/>
    </source>
</evidence>
<comment type="caution">
    <text evidence="5">The sequence shown here is derived from an EMBL/GenBank/DDBJ whole genome shotgun (WGS) entry which is preliminary data.</text>
</comment>
<dbReference type="PANTHER" id="PTHR31513">
    <property type="entry name" value="EPHRIN TYPE-B RECEPTOR"/>
    <property type="match status" value="1"/>
</dbReference>
<sequence length="991" mass="105545">MKRAGPRECCVPVLVLACGLVSTSAGWPMRRSWCDSTENGICVITTNRTVSRPFQLRHKGDVEFRGAQWQCVISKGSYESLHIDIAVDGKLSLRKGSLLHCATIVLEAVKIELSDSSEVSANGTAFGSEPAIEKDPLGWSGVRRGASHGGLGGSGPGCASDDTLLLRRLSLAYGSLLAPWSMGRAGVAAARGLGGGRVRVAAQELTLNGTVSAAGVGPENIGDDEERDDTAAGSGGSIWITCRSLVQLTSQGNATSNTTPPILLRSGSGRIVATGGSCAGCLCGGGGRVVTEFAHGTAPRHVLVSGGCWRSTTALAHESTVYHHAAPLSECACGSAGTWVLRKQSGSRRSRSPGLPSARGLPRGLQHRKILKSQGQSEGDTVFVDNSHAVSLAGSKLSQPTPLAMNFGRPVALQLHDAVVVPSEERPQWNLTSLRLVSETIGSILRHLAPSPLVLKFAKPNEGVELALSSILQANELQITGAQEVVLQQNAAIDAAVASISAREVIDTHRGALGQGGGVFGLHARRVVLGGGRLRRAWISAREALTVKRGSRLLTSHRRCDQLRAPPQDPCERQLKSRSWTPGEAAPLLGNQSGLQNVTFDIVLVATNGSITVEGDAEVHAAALLLCATANLTVGGLVSARGLGCPPNRGESAGAAPEVSEHGRRDPLCGGGGGAHCGHGGDGVQSGAPHAPCLGTGGQKYDGWWSREQRGGAGELLQLAGCRPGQEGIFCAECAPGFFNPEKEPNGTEAVYRVCVPCTNKPAHANYTAKGWLNESCPYVCPGGYPPVEVNPNCDDPWTYYFAFFGGIRGASVFTISMISFFGLSVSASRVRRRKRLQWLRKHQQGSHQFHGLADEMLLLFESVRGPHPLADMHRWSQERSHYRPERSLTGRFGFIERWVRPLLPTLMRRTHSQTHLLSVGDLPYHIGRIYLLGENSPKDPWRLCRQPPDALKHLIDPARWEAFAAHVTERCQHKIRSQKVVEGVLSCGGG</sequence>
<feature type="domain" description="DUF8003" evidence="4">
    <location>
        <begin position="721"/>
        <end position="785"/>
    </location>
</feature>